<gene>
    <name evidence="2" type="ORF">SCF082_LOCUS26457</name>
</gene>
<organism evidence="2 3">
    <name type="scientific">Durusdinium trenchii</name>
    <dbReference type="NCBI Taxonomy" id="1381693"/>
    <lineage>
        <taxon>Eukaryota</taxon>
        <taxon>Sar</taxon>
        <taxon>Alveolata</taxon>
        <taxon>Dinophyceae</taxon>
        <taxon>Suessiales</taxon>
        <taxon>Symbiodiniaceae</taxon>
        <taxon>Durusdinium</taxon>
    </lineage>
</organism>
<sequence length="163" mass="18227">MAEQQKSESAVKRFSGDGTDPQRDYKLWKRWSRAYLAVQRARGTDESVFGALLFTMLDGTALRSFDTVNMDDLEQPGGQDLVYQVLDDRFPEEAIHDRIGEVLDKVFELRIEKGEATSAYTGKARAAFSDNDAGDIEDVLLAEMGEGQLGENEDPIEEQDAID</sequence>
<comment type="caution">
    <text evidence="2">The sequence shown here is derived from an EMBL/GenBank/DDBJ whole genome shotgun (WGS) entry which is preliminary data.</text>
</comment>
<reference evidence="2 3" key="1">
    <citation type="submission" date="2024-02" db="EMBL/GenBank/DDBJ databases">
        <authorList>
            <person name="Chen Y."/>
            <person name="Shah S."/>
            <person name="Dougan E. K."/>
            <person name="Thang M."/>
            <person name="Chan C."/>
        </authorList>
    </citation>
    <scope>NUCLEOTIDE SEQUENCE [LARGE SCALE GENOMIC DNA]</scope>
</reference>
<evidence type="ECO:0000313" key="3">
    <source>
        <dbReference type="Proteomes" id="UP001642464"/>
    </source>
</evidence>
<feature type="region of interest" description="Disordered" evidence="1">
    <location>
        <begin position="1"/>
        <end position="21"/>
    </location>
</feature>
<accession>A0ABP0MAH3</accession>
<name>A0ABP0MAH3_9DINO</name>
<protein>
    <submittedName>
        <fullName evidence="2">Uncharacterized protein</fullName>
    </submittedName>
</protein>
<evidence type="ECO:0000313" key="2">
    <source>
        <dbReference type="EMBL" id="CAK9047154.1"/>
    </source>
</evidence>
<keyword evidence="3" id="KW-1185">Reference proteome</keyword>
<dbReference type="EMBL" id="CAXAMM010020039">
    <property type="protein sequence ID" value="CAK9047154.1"/>
    <property type="molecule type" value="Genomic_DNA"/>
</dbReference>
<evidence type="ECO:0000256" key="1">
    <source>
        <dbReference type="SAM" id="MobiDB-lite"/>
    </source>
</evidence>
<feature type="non-terminal residue" evidence="2">
    <location>
        <position position="163"/>
    </location>
</feature>
<dbReference type="Proteomes" id="UP001642464">
    <property type="component" value="Unassembled WGS sequence"/>
</dbReference>
<proteinExistence type="predicted"/>